<dbReference type="Pfam" id="PF03101">
    <property type="entry name" value="FAR1"/>
    <property type="match status" value="1"/>
</dbReference>
<dbReference type="AlphaFoldDB" id="A0A6P9DWP4"/>
<keyword evidence="4 6" id="KW-0862">Zinc</keyword>
<keyword evidence="3 5" id="KW-0863">Zinc-finger</keyword>
<dbReference type="InterPro" id="IPR006564">
    <property type="entry name" value="Znf_PMZ"/>
</dbReference>
<comment type="similarity">
    <text evidence="1 6">Belongs to the FHY3/FAR1 family.</text>
</comment>
<evidence type="ECO:0000256" key="5">
    <source>
        <dbReference type="PROSITE-ProRule" id="PRU00325"/>
    </source>
</evidence>
<feature type="compositionally biased region" description="Basic residues" evidence="7">
    <location>
        <begin position="711"/>
        <end position="720"/>
    </location>
</feature>
<sequence length="859" mass="97175">MGNDKEHPSTPIPSNSNSSFENAGYPFPHAIYPPIPLINTSSATSRIVDSEDNRLEGGETEAQCTSGRVEESNEDRPLPQETEDGSAGTSQNVEMDGDDMIEEPKSGMEFNSFEDLMSYYKQYAKKCGFGVMTKRTERGEDEMVRYVTLACARGGKARNRTFNVTNPRPTGKTECKAKINALKSDGKLRLTTVHNIHNHGLSPKKSRFFRCNREVSDSVKRVLDTNDLAGIRMNKSFGSLVVGAGGFENLPFLEKDCRNYIDKARHLRLGAGGAGALREYFCRMQYKNSGFFALMDLDDDGRLRNVFWADPRSRAAYQYFGLISSEDTETFVWLFKTWLQCMDGIAPKSIITDQDRAMKNAIAIVFPETRHRFCLWHILKKVPEKLGSYASYKIGMKNALMKCVYDTQNIEEFERCWEQLIVKYSLHENAWLQSLYAEREHSTNLKEFVDQFENALKKKIENENAADFHSFSVTIPFISRSPIEKRFQELYTNAKFKEVQLQITGIIDMNPKLNKSDGAVKTYLVEDEVRFEEFTKVVTYSVDFSEGDAAAKCSCGLFQMRGILCRHILAVFKCNEIKILPDRYILDRWRKDIKRRYTLIRSSYDAGEERADSNRYSELLNICYEMITDAASSKEHTEDAKTKLYAMMKLYRANQQHPSITQTGSNIGCSGNDTTTVGTSKKVLSPHVVRGKGRPPSLRRASRMEKDMRKVKAKKAKGKRKEPDGGDTPCVDTRRPLFFHSEVDASDVGQQVVQEITTFDISGTQIRGTVIPSQESSAVGEVLQSSTRIRKSPSDLGGESGGDSVEKAKGLRGMEPVLLWVFVCSWRRHVAWMQEKGSEGGEDLRLRHKALAGEKTQMA</sequence>
<comment type="subcellular location">
    <subcellularLocation>
        <location evidence="6">Nucleus</location>
    </subcellularLocation>
</comment>
<feature type="region of interest" description="Disordered" evidence="7">
    <location>
        <begin position="686"/>
        <end position="732"/>
    </location>
</feature>
<evidence type="ECO:0000259" key="8">
    <source>
        <dbReference type="PROSITE" id="PS50966"/>
    </source>
</evidence>
<dbReference type="PANTHER" id="PTHR31669:SF283">
    <property type="entry name" value="PROTEIN FAR1-RELATED SEQUENCE"/>
    <property type="match status" value="1"/>
</dbReference>
<gene>
    <name evidence="10" type="primary">LOC118344179</name>
</gene>
<dbReference type="SMART" id="SM00575">
    <property type="entry name" value="ZnF_PMZ"/>
    <property type="match status" value="1"/>
</dbReference>
<feature type="region of interest" description="Disordered" evidence="7">
    <location>
        <begin position="784"/>
        <end position="807"/>
    </location>
</feature>
<keyword evidence="9" id="KW-1185">Reference proteome</keyword>
<feature type="region of interest" description="Disordered" evidence="7">
    <location>
        <begin position="1"/>
        <end position="96"/>
    </location>
</feature>
<dbReference type="Proteomes" id="UP000235220">
    <property type="component" value="Chromosome 13"/>
</dbReference>
<evidence type="ECO:0000313" key="9">
    <source>
        <dbReference type="Proteomes" id="UP000235220"/>
    </source>
</evidence>
<evidence type="ECO:0000256" key="3">
    <source>
        <dbReference type="ARBA" id="ARBA00022771"/>
    </source>
</evidence>
<evidence type="ECO:0000256" key="2">
    <source>
        <dbReference type="ARBA" id="ARBA00022723"/>
    </source>
</evidence>
<feature type="compositionally biased region" description="Basic and acidic residues" evidence="7">
    <location>
        <begin position="68"/>
        <end position="78"/>
    </location>
</feature>
<dbReference type="InterPro" id="IPR018289">
    <property type="entry name" value="MULE_transposase_dom"/>
</dbReference>
<dbReference type="GO" id="GO:0005634">
    <property type="term" value="C:nucleus"/>
    <property type="evidence" value="ECO:0007669"/>
    <property type="project" value="UniProtKB-SubCell"/>
</dbReference>
<dbReference type="InParanoid" id="A0A6P9DWP4"/>
<evidence type="ECO:0000256" key="1">
    <source>
        <dbReference type="ARBA" id="ARBA00005889"/>
    </source>
</evidence>
<feature type="compositionally biased region" description="Basic and acidic residues" evidence="7">
    <location>
        <begin position="48"/>
        <end position="57"/>
    </location>
</feature>
<keyword evidence="6" id="KW-0539">Nucleus</keyword>
<dbReference type="Pfam" id="PF04434">
    <property type="entry name" value="SWIM"/>
    <property type="match status" value="1"/>
</dbReference>
<evidence type="ECO:0000256" key="6">
    <source>
        <dbReference type="RuleBase" id="RU367018"/>
    </source>
</evidence>
<reference evidence="10" key="1">
    <citation type="submission" date="2025-08" db="UniProtKB">
        <authorList>
            <consortium name="RefSeq"/>
        </authorList>
    </citation>
    <scope>IDENTIFICATION</scope>
    <source>
        <tissue evidence="10">Leaves</tissue>
    </source>
</reference>
<proteinExistence type="inferred from homology"/>
<dbReference type="GeneID" id="118344179"/>
<dbReference type="GO" id="GO:0006355">
    <property type="term" value="P:regulation of DNA-templated transcription"/>
    <property type="evidence" value="ECO:0007669"/>
    <property type="project" value="UniProtKB-UniRule"/>
</dbReference>
<protein>
    <recommendedName>
        <fullName evidence="6">Protein FAR1-RELATED SEQUENCE</fullName>
    </recommendedName>
</protein>
<name>A0A6P9DWP4_JUGRE</name>
<dbReference type="GO" id="GO:0008270">
    <property type="term" value="F:zinc ion binding"/>
    <property type="evidence" value="ECO:0007669"/>
    <property type="project" value="UniProtKB-UniRule"/>
</dbReference>
<dbReference type="InterPro" id="IPR031052">
    <property type="entry name" value="FHY3/FAR1"/>
</dbReference>
<organism evidence="9 10">
    <name type="scientific">Juglans regia</name>
    <name type="common">English walnut</name>
    <dbReference type="NCBI Taxonomy" id="51240"/>
    <lineage>
        <taxon>Eukaryota</taxon>
        <taxon>Viridiplantae</taxon>
        <taxon>Streptophyta</taxon>
        <taxon>Embryophyta</taxon>
        <taxon>Tracheophyta</taxon>
        <taxon>Spermatophyta</taxon>
        <taxon>Magnoliopsida</taxon>
        <taxon>eudicotyledons</taxon>
        <taxon>Gunneridae</taxon>
        <taxon>Pentapetalae</taxon>
        <taxon>rosids</taxon>
        <taxon>fabids</taxon>
        <taxon>Fagales</taxon>
        <taxon>Juglandaceae</taxon>
        <taxon>Juglans</taxon>
    </lineage>
</organism>
<evidence type="ECO:0000256" key="4">
    <source>
        <dbReference type="ARBA" id="ARBA00022833"/>
    </source>
</evidence>
<feature type="compositionally biased region" description="Polar residues" evidence="7">
    <location>
        <begin position="38"/>
        <end position="47"/>
    </location>
</feature>
<dbReference type="Pfam" id="PF10551">
    <property type="entry name" value="MULE"/>
    <property type="match status" value="1"/>
</dbReference>
<dbReference type="KEGG" id="jre:118344179"/>
<dbReference type="PROSITE" id="PS50966">
    <property type="entry name" value="ZF_SWIM"/>
    <property type="match status" value="1"/>
</dbReference>
<feature type="domain" description="SWIM-type" evidence="8">
    <location>
        <begin position="538"/>
        <end position="576"/>
    </location>
</feature>
<evidence type="ECO:0000256" key="7">
    <source>
        <dbReference type="SAM" id="MobiDB-lite"/>
    </source>
</evidence>
<dbReference type="PANTHER" id="PTHR31669">
    <property type="entry name" value="PROTEIN FAR1-RELATED SEQUENCE 10-RELATED"/>
    <property type="match status" value="1"/>
</dbReference>
<evidence type="ECO:0000313" key="10">
    <source>
        <dbReference type="RefSeq" id="XP_035540060.1"/>
    </source>
</evidence>
<accession>A0A6P9DWP4</accession>
<comment type="function">
    <text evidence="6">Putative transcription activator involved in regulating light control of development.</text>
</comment>
<dbReference type="InterPro" id="IPR007527">
    <property type="entry name" value="Znf_SWIM"/>
</dbReference>
<dbReference type="RefSeq" id="XP_035540060.1">
    <property type="nucleotide sequence ID" value="XM_035684167.1"/>
</dbReference>
<dbReference type="InterPro" id="IPR004330">
    <property type="entry name" value="FAR1_DNA_bnd_dom"/>
</dbReference>
<keyword evidence="2 6" id="KW-0479">Metal-binding</keyword>